<protein>
    <submittedName>
        <fullName evidence="4">Inosine/uridine-preferring nucleoside hydrolase</fullName>
    </submittedName>
</protein>
<feature type="domain" description="Inosine/uridine-preferring nucleoside hydrolase" evidence="3">
    <location>
        <begin position="37"/>
        <end position="369"/>
    </location>
</feature>
<dbReference type="OrthoDB" id="5783963at2759"/>
<organism evidence="4 5">
    <name type="scientific">Trema orientale</name>
    <name type="common">Charcoal tree</name>
    <name type="synonym">Celtis orientalis</name>
    <dbReference type="NCBI Taxonomy" id="63057"/>
    <lineage>
        <taxon>Eukaryota</taxon>
        <taxon>Viridiplantae</taxon>
        <taxon>Streptophyta</taxon>
        <taxon>Embryophyta</taxon>
        <taxon>Tracheophyta</taxon>
        <taxon>Spermatophyta</taxon>
        <taxon>Magnoliopsida</taxon>
        <taxon>eudicotyledons</taxon>
        <taxon>Gunneridae</taxon>
        <taxon>Pentapetalae</taxon>
        <taxon>rosids</taxon>
        <taxon>fabids</taxon>
        <taxon>Rosales</taxon>
        <taxon>Cannabaceae</taxon>
        <taxon>Trema</taxon>
    </lineage>
</organism>
<keyword evidence="5" id="KW-1185">Reference proteome</keyword>
<dbReference type="PANTHER" id="PTHR46692:SF2">
    <property type="entry name" value="INOSINE_URIDINE-PREFERRING NUCLEOSIDE HYDROLASE DOMAIN-CONTAINING PROTEIN"/>
    <property type="match status" value="1"/>
</dbReference>
<evidence type="ECO:0000256" key="1">
    <source>
        <dbReference type="ARBA" id="ARBA00009176"/>
    </source>
</evidence>
<dbReference type="Proteomes" id="UP000237000">
    <property type="component" value="Unassembled WGS sequence"/>
</dbReference>
<dbReference type="GO" id="GO:0016799">
    <property type="term" value="F:hydrolase activity, hydrolyzing N-glycosyl compounds"/>
    <property type="evidence" value="ECO:0007669"/>
    <property type="project" value="InterPro"/>
</dbReference>
<dbReference type="SUPFAM" id="SSF53590">
    <property type="entry name" value="Nucleoside hydrolase"/>
    <property type="match status" value="2"/>
</dbReference>
<name>A0A2P5EJ33_TREOI</name>
<gene>
    <name evidence="4" type="primary">TorNSH2</name>
    <name evidence="4" type="ORF">TorRG33x02_186930</name>
</gene>
<feature type="domain" description="Inosine/uridine-preferring nucleoside hydrolase" evidence="3">
    <location>
        <begin position="499"/>
        <end position="840"/>
    </location>
</feature>
<keyword evidence="4" id="KW-0378">Hydrolase</keyword>
<evidence type="ECO:0000313" key="5">
    <source>
        <dbReference type="Proteomes" id="UP000237000"/>
    </source>
</evidence>
<evidence type="ECO:0000259" key="3">
    <source>
        <dbReference type="Pfam" id="PF01156"/>
    </source>
</evidence>
<dbReference type="STRING" id="63057.A0A2P5EJ33"/>
<dbReference type="AlphaFoldDB" id="A0A2P5EJ33"/>
<comment type="similarity">
    <text evidence="1">Belongs to the IUNH family.</text>
</comment>
<feature type="signal peptide" evidence="2">
    <location>
        <begin position="1"/>
        <end position="32"/>
    </location>
</feature>
<comment type="caution">
    <text evidence="4">The sequence shown here is derived from an EMBL/GenBank/DDBJ whole genome shotgun (WGS) entry which is preliminary data.</text>
</comment>
<dbReference type="Gene3D" id="3.90.245.10">
    <property type="entry name" value="Ribonucleoside hydrolase-like"/>
    <property type="match status" value="2"/>
</dbReference>
<feature type="chain" id="PRO_5015122415" evidence="2">
    <location>
        <begin position="33"/>
        <end position="872"/>
    </location>
</feature>
<reference evidence="5" key="1">
    <citation type="submission" date="2016-06" db="EMBL/GenBank/DDBJ databases">
        <title>Parallel loss of symbiosis genes in relatives of nitrogen-fixing non-legume Parasponia.</title>
        <authorList>
            <person name="Van Velzen R."/>
            <person name="Holmer R."/>
            <person name="Bu F."/>
            <person name="Rutten L."/>
            <person name="Van Zeijl A."/>
            <person name="Liu W."/>
            <person name="Santuari L."/>
            <person name="Cao Q."/>
            <person name="Sharma T."/>
            <person name="Shen D."/>
            <person name="Roswanjaya Y."/>
            <person name="Wardhani T."/>
            <person name="Kalhor M.S."/>
            <person name="Jansen J."/>
            <person name="Van den Hoogen J."/>
            <person name="Gungor B."/>
            <person name="Hartog M."/>
            <person name="Hontelez J."/>
            <person name="Verver J."/>
            <person name="Yang W.-C."/>
            <person name="Schijlen E."/>
            <person name="Repin R."/>
            <person name="Schilthuizen M."/>
            <person name="Schranz E."/>
            <person name="Heidstra R."/>
            <person name="Miyata K."/>
            <person name="Fedorova E."/>
            <person name="Kohlen W."/>
            <person name="Bisseling T."/>
            <person name="Smit S."/>
            <person name="Geurts R."/>
        </authorList>
    </citation>
    <scope>NUCLEOTIDE SEQUENCE [LARGE SCALE GENOMIC DNA]</scope>
    <source>
        <strain evidence="5">cv. RG33-2</strain>
    </source>
</reference>
<sequence>MMMKRLLPRMQMILLKRGIVLLILMMINGLEAQSRRIIVDTDVDIDDIFALLYLLKQNRSEFDLQAITINANGWSDGGHAVNHVYDILFMMDRNDIPVGVGGEGGVLPNGTIFPNVGGYLPLIDQGTSTAGGCRYRQSIPVGRNGRLDINSCYGLRKAFLPQGDRRYIPLEQPTAQEVMIDAISAGPITVFLMGAHTNLALFLMTNPHLKRNVEHIYAMGGSIGTTCSSSKNDTGPCGEIGNLFPQDSNPYAEFNMFGDPFAAYTVLHSGIPITLVPLDATKTIPTDENFFSAFEKKHDTYEAQYSFESLKMVHDTMSKDVFFKKYCMWDSFMVGVALSQMRNSQTNGVGENEFAEMEYVNITVVTSNEPYGISDGSNPLLEEGYSPKFGVDKNGVHSGHVQLGMEDPYCLVEGQKGKCQDGYTKKVSGKEAVQVLIATKAKPNRDKTSLLGKEFYKSFLDVMNRAEQSGRFNIRSQFPYYEEKLYKLDFGTRVKGKAVVFDMDMSAGDFLALFYLLKSPLELIDLKGILISANGWATAATIDIVYDILHMMGRDDILVGLGDVFAIGQSQPKFPAIGDCKYIKSVPHGSGGFLDSDTLYGLSRHLPRSPRRYTAGTFVNSTGHPELRQPTALDVWNTIVESLSPGAKVTILTNGPLTSLAQIIASESTRSLIEDIYIVGGLISHGNEKGNLFTVPSNEYAEFNMFLDPIAAKTVLDSKLNITLIPLSAQKKVRSFHKVLNRLKLVNRTPEALFARRLLLTLSQLQEKDKRYLHVDLFLGEILGAVVLAAGNHSQLNQTFEFKSLKVLAEGDISKVGEIIIDENQGKKVKVLGSVNEVAYYDNFANLLGDPKQSAVIASFNEQKRIWSTPDN</sequence>
<dbReference type="EMBL" id="JXTC01000146">
    <property type="protein sequence ID" value="PON85544.1"/>
    <property type="molecule type" value="Genomic_DNA"/>
</dbReference>
<accession>A0A2P5EJ33</accession>
<dbReference type="InterPro" id="IPR001910">
    <property type="entry name" value="Inosine/uridine_hydrolase_dom"/>
</dbReference>
<dbReference type="InParanoid" id="A0A2P5EJ33"/>
<evidence type="ECO:0000256" key="2">
    <source>
        <dbReference type="SAM" id="SignalP"/>
    </source>
</evidence>
<dbReference type="Pfam" id="PF01156">
    <property type="entry name" value="IU_nuc_hydro"/>
    <property type="match status" value="2"/>
</dbReference>
<dbReference type="PANTHER" id="PTHR46692">
    <property type="entry name" value="INOSINE-URIDINE PREFERRING NUCLEOSIDE HYDROLASE FAMILY PROTEIN"/>
    <property type="match status" value="1"/>
</dbReference>
<keyword evidence="2" id="KW-0732">Signal</keyword>
<dbReference type="InterPro" id="IPR036452">
    <property type="entry name" value="Ribo_hydro-like"/>
</dbReference>
<proteinExistence type="inferred from homology"/>
<evidence type="ECO:0000313" key="4">
    <source>
        <dbReference type="EMBL" id="PON85544.1"/>
    </source>
</evidence>